<dbReference type="Proteomes" id="UP000199138">
    <property type="component" value="Unassembled WGS sequence"/>
</dbReference>
<gene>
    <name evidence="2" type="ORF">SAMN05216480_11911</name>
</gene>
<dbReference type="RefSeq" id="WP_093026394.1">
    <property type="nucleotide sequence ID" value="NZ_FPBK01000019.1"/>
</dbReference>
<feature type="signal peptide" evidence="1">
    <location>
        <begin position="1"/>
        <end position="23"/>
    </location>
</feature>
<accession>A0A1I7IPU6</accession>
<feature type="chain" id="PRO_5011567799" description="Carbohydrate-binding domain-containing protein" evidence="1">
    <location>
        <begin position="24"/>
        <end position="588"/>
    </location>
</feature>
<dbReference type="STRING" id="1224947.SAMN05216480_11911"/>
<keyword evidence="1" id="KW-0732">Signal</keyword>
<organism evidence="2 3">
    <name type="scientific">Pustulibacterium marinum</name>
    <dbReference type="NCBI Taxonomy" id="1224947"/>
    <lineage>
        <taxon>Bacteria</taxon>
        <taxon>Pseudomonadati</taxon>
        <taxon>Bacteroidota</taxon>
        <taxon>Flavobacteriia</taxon>
        <taxon>Flavobacteriales</taxon>
        <taxon>Flavobacteriaceae</taxon>
        <taxon>Pustulibacterium</taxon>
    </lineage>
</organism>
<dbReference type="InterPro" id="IPR025584">
    <property type="entry name" value="Cthe_2159"/>
</dbReference>
<protein>
    <recommendedName>
        <fullName evidence="4">Carbohydrate-binding domain-containing protein</fullName>
    </recommendedName>
</protein>
<sequence>MSNSKIYVLLGCMALLCTTSCFEDEMIYSYQEGSEDGETIDNSEVEEIIASYQLTTEEAMDENIASHAEEDDTSWDDTDFTLITLNSSSIAIDGDGATASGSVATITNGGNYKIEGSLTDGQIIVDTEDETTVKIYLDGITVHNSTNAPFNVASAEKVIVFLGENTTSTFTDTTTYVFEEDDDEPNASFFSKSNMTITGAGTLNVTGNYNDGIASKDGLIISENATINVTALDDGIRGKDYLIIDDATLNVSSQGDGLKSDNDDDSTYGYIYISSGTLTITSGNDGIQAESDVLIADGTINIISGGGSSVVLGEDDDSAKAIKSESYIIVDTGSIEISAADDAFNTAGNLIINGGSFNIATGDDALHADYTAAIFDGSITVTDSYEGLEGSIVIVAGGSSYFTSSDDGINAAGDDDSVDKAIYISGGYTVVDADGDGIDSNGSIDMIDGTVIVNGPTNSGNAALDYDDYFSINGGNFIAAGSSGMAQTAGSGSAQYAVLISLNSSQVAGTLINISDSEGTSIVSFAPSKSYQSIAFSSEDLTEGETYTISLGGTDTGNETDGWYEDGTYSGGTTYATFTIENTVTTIQ</sequence>
<keyword evidence="3" id="KW-1185">Reference proteome</keyword>
<proteinExistence type="predicted"/>
<reference evidence="2 3" key="1">
    <citation type="submission" date="2016-10" db="EMBL/GenBank/DDBJ databases">
        <authorList>
            <person name="de Groot N.N."/>
        </authorList>
    </citation>
    <scope>NUCLEOTIDE SEQUENCE [LARGE SCALE GENOMIC DNA]</scope>
    <source>
        <strain evidence="2 3">CGMCC 1.12333</strain>
    </source>
</reference>
<evidence type="ECO:0000313" key="2">
    <source>
        <dbReference type="EMBL" id="SFU74914.1"/>
    </source>
</evidence>
<name>A0A1I7IPU6_9FLAO</name>
<evidence type="ECO:0000313" key="3">
    <source>
        <dbReference type="Proteomes" id="UP000199138"/>
    </source>
</evidence>
<evidence type="ECO:0008006" key="4">
    <source>
        <dbReference type="Google" id="ProtNLM"/>
    </source>
</evidence>
<dbReference type="Pfam" id="PF14262">
    <property type="entry name" value="Cthe_2159"/>
    <property type="match status" value="1"/>
</dbReference>
<dbReference type="OrthoDB" id="6116667at2"/>
<dbReference type="AlphaFoldDB" id="A0A1I7IPU6"/>
<dbReference type="EMBL" id="FPBK01000019">
    <property type="protein sequence ID" value="SFU74914.1"/>
    <property type="molecule type" value="Genomic_DNA"/>
</dbReference>
<evidence type="ECO:0000256" key="1">
    <source>
        <dbReference type="SAM" id="SignalP"/>
    </source>
</evidence>